<evidence type="ECO:0000313" key="3">
    <source>
        <dbReference type="EMBL" id="MBP2178811.1"/>
    </source>
</evidence>
<dbReference type="Pfam" id="PF13406">
    <property type="entry name" value="SLT_2"/>
    <property type="match status" value="1"/>
</dbReference>
<dbReference type="InterPro" id="IPR043426">
    <property type="entry name" value="MltB-like"/>
</dbReference>
<dbReference type="RefSeq" id="WP_308158622.1">
    <property type="nucleotide sequence ID" value="NZ_JAGGMS010000001.1"/>
</dbReference>
<feature type="compositionally biased region" description="Pro residues" evidence="1">
    <location>
        <begin position="280"/>
        <end position="321"/>
    </location>
</feature>
<evidence type="ECO:0000256" key="1">
    <source>
        <dbReference type="SAM" id="MobiDB-lite"/>
    </source>
</evidence>
<dbReference type="InterPro" id="IPR031304">
    <property type="entry name" value="SLT_2"/>
</dbReference>
<sequence>MRLFGVSGAVGEKSREFGLRSRTALVVLGGTLAVAPTFALTGGTESWVKVANQLAPPPGGGEPGSAVVGVDGSLPQPPDPEALLADVPPPGPLGIPGGALRAYQNAANILGSEQPACHIDWALIASIGRIESNHARGGYLDAKGNTLEPILGPVLDGVGPVAAIRDTDGGRYDGDTVWDRAVGPTQFIPSTWQGYASDGNADGETNPNNIYDATLGSGRYLCSGGLDLANPEQLRTAVFRYNNSDSYVTTVLTWAQAYRTGVTPLPDSDVPVGPANPVTEPAPAPVTPPPAPVDPGTPSNPPGPGEPGPSLPPSQSEPPPTCESVPPSSSTPPSSTTPPPSSSLPPCEPSTPPSSEPDADSGSPAP</sequence>
<feature type="domain" description="Transglycosylase SLT" evidence="2">
    <location>
        <begin position="178"/>
        <end position="225"/>
    </location>
</feature>
<protein>
    <recommendedName>
        <fullName evidence="2">Transglycosylase SLT domain-containing protein</fullName>
    </recommendedName>
</protein>
<proteinExistence type="predicted"/>
<evidence type="ECO:0000259" key="2">
    <source>
        <dbReference type="Pfam" id="PF13406"/>
    </source>
</evidence>
<dbReference type="PANTHER" id="PTHR30163:SF8">
    <property type="entry name" value="LYTIC MUREIN TRANSGLYCOSYLASE"/>
    <property type="match status" value="1"/>
</dbReference>
<evidence type="ECO:0000313" key="4">
    <source>
        <dbReference type="Proteomes" id="UP000741013"/>
    </source>
</evidence>
<accession>A0ABS4PJK2</accession>
<dbReference type="EMBL" id="JAGGMS010000001">
    <property type="protein sequence ID" value="MBP2178811.1"/>
    <property type="molecule type" value="Genomic_DNA"/>
</dbReference>
<gene>
    <name evidence="3" type="ORF">JOM49_000337</name>
</gene>
<feature type="compositionally biased region" description="Pro residues" evidence="1">
    <location>
        <begin position="335"/>
        <end position="355"/>
    </location>
</feature>
<reference evidence="3 4" key="1">
    <citation type="submission" date="2021-03" db="EMBL/GenBank/DDBJ databases">
        <title>Sequencing the genomes of 1000 actinobacteria strains.</title>
        <authorList>
            <person name="Klenk H.-P."/>
        </authorList>
    </citation>
    <scope>NUCLEOTIDE SEQUENCE [LARGE SCALE GENOMIC DNA]</scope>
    <source>
        <strain evidence="3 4">DSM 45510</strain>
    </source>
</reference>
<dbReference type="PANTHER" id="PTHR30163">
    <property type="entry name" value="MEMBRANE-BOUND LYTIC MUREIN TRANSGLYCOSYLASE B"/>
    <property type="match status" value="1"/>
</dbReference>
<feature type="region of interest" description="Disordered" evidence="1">
    <location>
        <begin position="265"/>
        <end position="366"/>
    </location>
</feature>
<feature type="compositionally biased region" description="Low complexity" evidence="1">
    <location>
        <begin position="322"/>
        <end position="334"/>
    </location>
</feature>
<dbReference type="Gene3D" id="1.10.530.10">
    <property type="match status" value="1"/>
</dbReference>
<dbReference type="Proteomes" id="UP000741013">
    <property type="component" value="Unassembled WGS sequence"/>
</dbReference>
<organism evidence="3 4">
    <name type="scientific">Amycolatopsis magusensis</name>
    <dbReference type="NCBI Taxonomy" id="882444"/>
    <lineage>
        <taxon>Bacteria</taxon>
        <taxon>Bacillati</taxon>
        <taxon>Actinomycetota</taxon>
        <taxon>Actinomycetes</taxon>
        <taxon>Pseudonocardiales</taxon>
        <taxon>Pseudonocardiaceae</taxon>
        <taxon>Amycolatopsis</taxon>
    </lineage>
</organism>
<name>A0ABS4PJK2_9PSEU</name>
<keyword evidence="4" id="KW-1185">Reference proteome</keyword>
<dbReference type="SUPFAM" id="SSF53955">
    <property type="entry name" value="Lysozyme-like"/>
    <property type="match status" value="1"/>
</dbReference>
<dbReference type="CDD" id="cd13399">
    <property type="entry name" value="Slt35-like"/>
    <property type="match status" value="1"/>
</dbReference>
<comment type="caution">
    <text evidence="3">The sequence shown here is derived from an EMBL/GenBank/DDBJ whole genome shotgun (WGS) entry which is preliminary data.</text>
</comment>
<dbReference type="InterPro" id="IPR023346">
    <property type="entry name" value="Lysozyme-like_dom_sf"/>
</dbReference>